<evidence type="ECO:0000256" key="1">
    <source>
        <dbReference type="SAM" id="MobiDB-lite"/>
    </source>
</evidence>
<protein>
    <submittedName>
        <fullName evidence="3">VCBS repeat-containing protein</fullName>
    </submittedName>
</protein>
<dbReference type="InterPro" id="IPR028994">
    <property type="entry name" value="Integrin_alpha_N"/>
</dbReference>
<comment type="caution">
    <text evidence="3">The sequence shown here is derived from an EMBL/GenBank/DDBJ whole genome shotgun (WGS) entry which is preliminary data.</text>
</comment>
<keyword evidence="4" id="KW-1185">Reference proteome</keyword>
<accession>A0ABQ7FKP2</accession>
<evidence type="ECO:0000313" key="3">
    <source>
        <dbReference type="EMBL" id="KAF4408914.1"/>
    </source>
</evidence>
<feature type="compositionally biased region" description="Polar residues" evidence="1">
    <location>
        <begin position="635"/>
        <end position="655"/>
    </location>
</feature>
<evidence type="ECO:0000256" key="2">
    <source>
        <dbReference type="SAM" id="SignalP"/>
    </source>
</evidence>
<evidence type="ECO:0000313" key="4">
    <source>
        <dbReference type="Proteomes" id="UP000621266"/>
    </source>
</evidence>
<feature type="chain" id="PRO_5046969260" evidence="2">
    <location>
        <begin position="41"/>
        <end position="1030"/>
    </location>
</feature>
<name>A0ABQ7FKP2_9ACTN</name>
<proteinExistence type="predicted"/>
<dbReference type="EMBL" id="WHPN01000256">
    <property type="protein sequence ID" value="KAF4408914.1"/>
    <property type="molecule type" value="Genomic_DNA"/>
</dbReference>
<dbReference type="InterPro" id="IPR006311">
    <property type="entry name" value="TAT_signal"/>
</dbReference>
<dbReference type="SUPFAM" id="SSF69318">
    <property type="entry name" value="Integrin alpha N-terminal domain"/>
    <property type="match status" value="1"/>
</dbReference>
<feature type="region of interest" description="Disordered" evidence="1">
    <location>
        <begin position="632"/>
        <end position="655"/>
    </location>
</feature>
<keyword evidence="2" id="KW-0732">Signal</keyword>
<gene>
    <name evidence="3" type="ORF">GCU69_11555</name>
</gene>
<feature type="signal peptide" evidence="2">
    <location>
        <begin position="1"/>
        <end position="40"/>
    </location>
</feature>
<sequence>MENLQRSLLGGRRGQRRGLIRATLALALAAPLITVLPATAAAEEPADTARPTSEETRALAEAAETGEPVEVLSQRTEASQVFANPSGTFTQDSYALPQWVHKDNKLVEIDTTLHENGDGTYSPEAAEVGVRFSGGGEGPLVTVVRDGRSMSWTWPGELPKPVVEDDTVTYPDVLNDVDLKLRAGSAGFGQLLIVKTAEAAADPALNEIDFGLTTDGLTADADEYGNLTAADPAGQEIFTAPTPLMWDSNTSGTLSQTRVQSREALSAPAGDEFAPPPGARDAAMGLEIAGDTLSLTPDQDVLRGEETQYPVYIDPSVSGSRYSWTIAYKPYPNTSYFNGNGWKNSDGSFGTGTARAGYEDHTNGLARSYFRMNTKNLWSTDKVISKSTFRIKNTWSWSCRNEPIELWRTAVIGSSTTWNNRPTRREEMDTVSDSKGYSSDCPAGNLSFNVTKAAKDAASHEWNTVTFELAASNESDVYEWKKFSAKTAVFSTEYNTRPGVPSGLDTTPSTKNSDGCDKAPYGLIGNTDIYLNAKASDRDGGTVAVKFHLWATGHHPNDDPNGTLIVDKSVSISSGSVARLKVTKATLTPHLGTANGNFSWKAQANDGTLYSDWNPTKGSPGCRFVFDPTRPSTPPGVTSSQFPDGSEGWPSTTGRVRTEGTFTFTSGGIADVAKYEYWTDTDPTVRTVTPETSGGSASITYTPTSAGANVLYTRSLDKAGNRSDQAGYLFYANGPAEADSPGDINGDGNPDLWAIDGAGTLHRYYGAGDGTVAANPEPASDFSWNATPITHRGDWTGDGYEDLIGLRRDAEDGDRLWAHPNNGYGFACTNCSGDDSDRRELTVYDPENNHWQDADQILAIGDVDGPLDLDADGAIDIPGYPDLLVKKGALLWLYYGAADNRLDSNREPILIGTDGWQEHDLFAPGDTNNDGMVDLGSRDRTTGDLYVYRGTGPDGDGLADQASRIPSGLNFTVTGTPLITSPGDADKSGQFYDLWFTRDDDALWTYTEMGSGDGSMFKVSDGWGGYQAIS</sequence>
<dbReference type="PROSITE" id="PS51318">
    <property type="entry name" value="TAT"/>
    <property type="match status" value="1"/>
</dbReference>
<organism evidence="3 4">
    <name type="scientific">Streptomyces lycii</name>
    <dbReference type="NCBI Taxonomy" id="2654337"/>
    <lineage>
        <taxon>Bacteria</taxon>
        <taxon>Bacillati</taxon>
        <taxon>Actinomycetota</taxon>
        <taxon>Actinomycetes</taxon>
        <taxon>Kitasatosporales</taxon>
        <taxon>Streptomycetaceae</taxon>
        <taxon>Streptomyces</taxon>
    </lineage>
</organism>
<reference evidence="3 4" key="1">
    <citation type="submission" date="2019-10" db="EMBL/GenBank/DDBJ databases">
        <title>Streptomyces tenebrisbrunneis sp.nov., an endogenous actinomycete isolated from of Lycium ruthenicum.</title>
        <authorList>
            <person name="Ma L."/>
        </authorList>
    </citation>
    <scope>NUCLEOTIDE SEQUENCE [LARGE SCALE GENOMIC DNA]</scope>
    <source>
        <strain evidence="3 4">TRM 66187</strain>
    </source>
</reference>
<dbReference type="Proteomes" id="UP000621266">
    <property type="component" value="Unassembled WGS sequence"/>
</dbReference>
<dbReference type="RefSeq" id="WP_156205865.1">
    <property type="nucleotide sequence ID" value="NZ_WHPN01000256.1"/>
</dbReference>